<feature type="compositionally biased region" description="Acidic residues" evidence="1">
    <location>
        <begin position="36"/>
        <end position="46"/>
    </location>
</feature>
<dbReference type="PaxDb" id="4097-A0A1S4BAK8"/>
<dbReference type="RefSeq" id="XP_016485960.1">
    <property type="nucleotide sequence ID" value="XM_016630474.1"/>
</dbReference>
<organism evidence="2">
    <name type="scientific">Nicotiana tabacum</name>
    <name type="common">Common tobacco</name>
    <dbReference type="NCBI Taxonomy" id="4097"/>
    <lineage>
        <taxon>Eukaryota</taxon>
        <taxon>Viridiplantae</taxon>
        <taxon>Streptophyta</taxon>
        <taxon>Embryophyta</taxon>
        <taxon>Tracheophyta</taxon>
        <taxon>Spermatophyta</taxon>
        <taxon>Magnoliopsida</taxon>
        <taxon>eudicotyledons</taxon>
        <taxon>Gunneridae</taxon>
        <taxon>Pentapetalae</taxon>
        <taxon>asterids</taxon>
        <taxon>lamiids</taxon>
        <taxon>Solanales</taxon>
        <taxon>Solanaceae</taxon>
        <taxon>Nicotianoideae</taxon>
        <taxon>Nicotianeae</taxon>
        <taxon>Nicotiana</taxon>
    </lineage>
</organism>
<name>A0A1S4BAK8_TOBAC</name>
<dbReference type="STRING" id="4097.A0A1S4BAK8"/>
<reference evidence="2" key="1">
    <citation type="submission" date="2025-08" db="UniProtKB">
        <authorList>
            <consortium name="RefSeq"/>
        </authorList>
    </citation>
    <scope>IDENTIFICATION</scope>
</reference>
<accession>A0A1S4BAK8</accession>
<feature type="region of interest" description="Disordered" evidence="1">
    <location>
        <begin position="32"/>
        <end position="66"/>
    </location>
</feature>
<protein>
    <submittedName>
        <fullName evidence="2">Homeobox-leucine zipper protein GLABRA 2-like</fullName>
    </submittedName>
</protein>
<sequence>MRFVDMSNNTLSSHAKDFVSPALTLSLAGIFRDGTDGNEETEEVDDESARGGRREEMTTVEISSENSIPLMSTLTFS</sequence>
<evidence type="ECO:0000313" key="2">
    <source>
        <dbReference type="RefSeq" id="XP_016485960.1"/>
    </source>
</evidence>
<dbReference type="AlphaFoldDB" id="A0A1S4BAK8"/>
<dbReference type="KEGG" id="nta:107806337"/>
<gene>
    <name evidence="2" type="primary">LOC107806337</name>
</gene>
<proteinExistence type="predicted"/>
<feature type="compositionally biased region" description="Basic and acidic residues" evidence="1">
    <location>
        <begin position="47"/>
        <end position="57"/>
    </location>
</feature>
<evidence type="ECO:0000256" key="1">
    <source>
        <dbReference type="SAM" id="MobiDB-lite"/>
    </source>
</evidence>